<accession>A0A1Y5FD01</accession>
<dbReference type="SUPFAM" id="SSF53850">
    <property type="entry name" value="Periplasmic binding protein-like II"/>
    <property type="match status" value="1"/>
</dbReference>
<comment type="caution">
    <text evidence="2">The sequence shown here is derived from an EMBL/GenBank/DDBJ whole genome shotgun (WGS) entry which is preliminary data.</text>
</comment>
<dbReference type="Proteomes" id="UP000196531">
    <property type="component" value="Unassembled WGS sequence"/>
</dbReference>
<reference evidence="3" key="1">
    <citation type="journal article" date="2017" name="Proc. Natl. Acad. Sci. U.S.A.">
        <title>Simulation of Deepwater Horizon oil plume reveals substrate specialization within a complex community of hydrocarbon-degraders.</title>
        <authorList>
            <person name="Hu P."/>
            <person name="Dubinsky E.A."/>
            <person name="Probst A.J."/>
            <person name="Wang J."/>
            <person name="Sieber C.M.K."/>
            <person name="Tom L.M."/>
            <person name="Gardinali P."/>
            <person name="Banfield J.F."/>
            <person name="Atlas R.M."/>
            <person name="Andersen G.L."/>
        </authorList>
    </citation>
    <scope>NUCLEOTIDE SEQUENCE [LARGE SCALE GENOMIC DNA]</scope>
</reference>
<evidence type="ECO:0000313" key="2">
    <source>
        <dbReference type="EMBL" id="OUS00172.1"/>
    </source>
</evidence>
<organism evidence="2 3">
    <name type="scientific">Halobacteriovorax marinus</name>
    <dbReference type="NCBI Taxonomy" id="97084"/>
    <lineage>
        <taxon>Bacteria</taxon>
        <taxon>Pseudomonadati</taxon>
        <taxon>Bdellovibrionota</taxon>
        <taxon>Bacteriovoracia</taxon>
        <taxon>Bacteriovoracales</taxon>
        <taxon>Halobacteriovoraceae</taxon>
        <taxon>Halobacteriovorax</taxon>
    </lineage>
</organism>
<sequence>MSCNLLKYGSMNNHSFNIKVSLFFINLLLLSLMILSFPLKTLAQDVEVSIIDVEPYGLSVGDRISGIHADYLKKVLEIAKITYSINIKPYPRVIKDLQDNKAQLSLFFKRSDLINTVEIDKSIGFFNFIVSHVDSPITNISKLVGKHIGVIRDAKYEDSFDKDKSIQKMQLDNYLQGLNLLKLKRVDGLVISEAAYFFYLQTHTQEKRIFSKPIILNRKHNYIYSNKSIGIENIKKIQKANQFLIKSDFLESILIKYK</sequence>
<protein>
    <submittedName>
        <fullName evidence="2">Uncharacterized protein</fullName>
    </submittedName>
</protein>
<dbReference type="AlphaFoldDB" id="A0A1Y5FD01"/>
<evidence type="ECO:0000313" key="3">
    <source>
        <dbReference type="Proteomes" id="UP000196531"/>
    </source>
</evidence>
<keyword evidence="1" id="KW-0472">Membrane</keyword>
<dbReference type="EMBL" id="MAAO01000002">
    <property type="protein sequence ID" value="OUS00172.1"/>
    <property type="molecule type" value="Genomic_DNA"/>
</dbReference>
<dbReference type="Gene3D" id="3.40.190.10">
    <property type="entry name" value="Periplasmic binding protein-like II"/>
    <property type="match status" value="2"/>
</dbReference>
<feature type="transmembrane region" description="Helical" evidence="1">
    <location>
        <begin position="20"/>
        <end position="39"/>
    </location>
</feature>
<evidence type="ECO:0000256" key="1">
    <source>
        <dbReference type="SAM" id="Phobius"/>
    </source>
</evidence>
<keyword evidence="1" id="KW-1133">Transmembrane helix</keyword>
<proteinExistence type="predicted"/>
<gene>
    <name evidence="2" type="ORF">A9Q84_03035</name>
</gene>
<keyword evidence="1" id="KW-0812">Transmembrane</keyword>
<name>A0A1Y5FD01_9BACT</name>